<evidence type="ECO:0000256" key="1">
    <source>
        <dbReference type="ARBA" id="ARBA00001970"/>
    </source>
</evidence>
<evidence type="ECO:0000313" key="14">
    <source>
        <dbReference type="EMBL" id="UZJ25017.1"/>
    </source>
</evidence>
<name>A0ABY6P033_9NOCA</name>
<dbReference type="SUPFAM" id="SSF52343">
    <property type="entry name" value="Ferredoxin reductase-like, C-terminal NADP-linked domain"/>
    <property type="match status" value="1"/>
</dbReference>
<sequence>MVEVPPVRATDAELVRTSFAALADDTESVARLFYATLFAIDPPTRDLFPVTMTAQRERFVAALAHVLGRVDDPDRLVPFLAQLGRDHRKFGVLTEHYASVGAALVTSVRRHAGDRWDDDLEQAWTEAFRTVAETMSTAARTERGPATWAATVVGHRRLGDDLAVVRLLSDTPVPRAAGQYVSVQVPQRPRMWRWMSPASAPNGTGELELHVRAVPGGWVSGSIVAHTRVGDRWLVGPALGRMSVDRAGGRDVLMVAGGTGLAPLRAIVEQMATRGANPRVQLFVGGRTRADLYDLDALQRTATTNPWLTVVPVLEESVGRHGAPEERPDGMHTVLRGTLAEVVAGLGDWADRQVLLSGSPGMVRATLAAMTAAGTPPHQISWDPLPPA</sequence>
<evidence type="ECO:0000256" key="11">
    <source>
        <dbReference type="RuleBase" id="RU000356"/>
    </source>
</evidence>
<evidence type="ECO:0000259" key="12">
    <source>
        <dbReference type="PROSITE" id="PS01033"/>
    </source>
</evidence>
<dbReference type="Gene3D" id="1.10.490.10">
    <property type="entry name" value="Globins"/>
    <property type="match status" value="1"/>
</dbReference>
<accession>A0ABY6P033</accession>
<evidence type="ECO:0000256" key="5">
    <source>
        <dbReference type="ARBA" id="ARBA00022714"/>
    </source>
</evidence>
<keyword evidence="7" id="KW-0411">Iron-sulfur</keyword>
<evidence type="ECO:0000256" key="4">
    <source>
        <dbReference type="ARBA" id="ARBA00012229"/>
    </source>
</evidence>
<evidence type="ECO:0000256" key="7">
    <source>
        <dbReference type="ARBA" id="ARBA00023014"/>
    </source>
</evidence>
<dbReference type="InterPro" id="IPR009050">
    <property type="entry name" value="Globin-like_sf"/>
</dbReference>
<comment type="similarity">
    <text evidence="3">In the C-terminal section; belongs to the flavoprotein pyridine nucleotide cytochrome reductase family.</text>
</comment>
<dbReference type="SUPFAM" id="SSF63380">
    <property type="entry name" value="Riboflavin synthase domain-like"/>
    <property type="match status" value="1"/>
</dbReference>
<dbReference type="Pfam" id="PF00175">
    <property type="entry name" value="NAD_binding_1"/>
    <property type="match status" value="1"/>
</dbReference>
<evidence type="ECO:0000256" key="6">
    <source>
        <dbReference type="ARBA" id="ARBA00022857"/>
    </source>
</evidence>
<dbReference type="CDD" id="cd19753">
    <property type="entry name" value="Mb-like_oxidoreductase"/>
    <property type="match status" value="1"/>
</dbReference>
<comment type="catalytic activity">
    <reaction evidence="9">
        <text>2 nitric oxide + NADH + 2 O2 = 2 nitrate + NAD(+) + H(+)</text>
        <dbReference type="Rhea" id="RHEA:19469"/>
        <dbReference type="ChEBI" id="CHEBI:15378"/>
        <dbReference type="ChEBI" id="CHEBI:15379"/>
        <dbReference type="ChEBI" id="CHEBI:16480"/>
        <dbReference type="ChEBI" id="CHEBI:17632"/>
        <dbReference type="ChEBI" id="CHEBI:57540"/>
        <dbReference type="ChEBI" id="CHEBI:57945"/>
        <dbReference type="EC" id="1.14.12.17"/>
    </reaction>
</comment>
<dbReference type="InterPro" id="IPR017927">
    <property type="entry name" value="FAD-bd_FR_type"/>
</dbReference>
<keyword evidence="11" id="KW-0479">Metal-binding</keyword>
<dbReference type="InterPro" id="IPR039261">
    <property type="entry name" value="FNR_nucleotide-bd"/>
</dbReference>
<dbReference type="Proteomes" id="UP001164965">
    <property type="component" value="Chromosome"/>
</dbReference>
<evidence type="ECO:0000256" key="2">
    <source>
        <dbReference type="ARBA" id="ARBA00001974"/>
    </source>
</evidence>
<keyword evidence="11" id="KW-0813">Transport</keyword>
<dbReference type="PRINTS" id="PR00410">
    <property type="entry name" value="PHEHYDRXLASE"/>
</dbReference>
<dbReference type="SUPFAM" id="SSF46458">
    <property type="entry name" value="Globin-like"/>
    <property type="match status" value="1"/>
</dbReference>
<feature type="domain" description="FAD-binding FR-type" evidence="13">
    <location>
        <begin position="145"/>
        <end position="245"/>
    </location>
</feature>
<dbReference type="EC" id="1.14.12.17" evidence="4"/>
<dbReference type="InterPro" id="IPR008333">
    <property type="entry name" value="Cbr1-like_FAD-bd_dom"/>
</dbReference>
<dbReference type="PANTHER" id="PTHR47354:SF5">
    <property type="entry name" value="PROTEIN RFBI"/>
    <property type="match status" value="1"/>
</dbReference>
<dbReference type="InterPro" id="IPR000971">
    <property type="entry name" value="Globin"/>
</dbReference>
<dbReference type="Gene3D" id="3.40.50.80">
    <property type="entry name" value="Nucleotide-binding domain of ferredoxin-NADP reductase (FNR) module"/>
    <property type="match status" value="1"/>
</dbReference>
<dbReference type="Pfam" id="PF00970">
    <property type="entry name" value="FAD_binding_6"/>
    <property type="match status" value="1"/>
</dbReference>
<evidence type="ECO:0000313" key="15">
    <source>
        <dbReference type="Proteomes" id="UP001164965"/>
    </source>
</evidence>
<keyword evidence="15" id="KW-1185">Reference proteome</keyword>
<gene>
    <name evidence="14" type="ORF">RHODO2019_00425</name>
</gene>
<keyword evidence="8" id="KW-0520">NAD</keyword>
<comment type="cofactor">
    <cofactor evidence="1">
        <name>heme b</name>
        <dbReference type="ChEBI" id="CHEBI:60344"/>
    </cofactor>
</comment>
<dbReference type="InterPro" id="IPR012292">
    <property type="entry name" value="Globin/Proto"/>
</dbReference>
<proteinExistence type="inferred from homology"/>
<keyword evidence="5" id="KW-0001">2Fe-2S</keyword>
<evidence type="ECO:0000259" key="13">
    <source>
        <dbReference type="PROSITE" id="PS51384"/>
    </source>
</evidence>
<keyword evidence="11" id="KW-0349">Heme</keyword>
<dbReference type="PROSITE" id="PS51384">
    <property type="entry name" value="FAD_FR"/>
    <property type="match status" value="1"/>
</dbReference>
<dbReference type="InterPro" id="IPR001433">
    <property type="entry name" value="OxRdtase_FAD/NAD-bd"/>
</dbReference>
<organism evidence="14 15">
    <name type="scientific">Rhodococcus antarcticus</name>
    <dbReference type="NCBI Taxonomy" id="2987751"/>
    <lineage>
        <taxon>Bacteria</taxon>
        <taxon>Bacillati</taxon>
        <taxon>Actinomycetota</taxon>
        <taxon>Actinomycetes</taxon>
        <taxon>Mycobacteriales</taxon>
        <taxon>Nocardiaceae</taxon>
        <taxon>Rhodococcus</taxon>
    </lineage>
</organism>
<reference evidence="14" key="1">
    <citation type="submission" date="2022-10" db="EMBL/GenBank/DDBJ databases">
        <title>Rhodococcus sp.75.</title>
        <authorList>
            <person name="Sun M."/>
        </authorList>
    </citation>
    <scope>NUCLEOTIDE SEQUENCE</scope>
    <source>
        <strain evidence="14">75</strain>
    </source>
</reference>
<dbReference type="Gene3D" id="2.40.30.10">
    <property type="entry name" value="Translation factors"/>
    <property type="match status" value="1"/>
</dbReference>
<evidence type="ECO:0000256" key="3">
    <source>
        <dbReference type="ARBA" id="ARBA00006401"/>
    </source>
</evidence>
<dbReference type="PANTHER" id="PTHR47354">
    <property type="entry name" value="NADH OXIDOREDUCTASE HCR"/>
    <property type="match status" value="1"/>
</dbReference>
<comment type="catalytic activity">
    <reaction evidence="10">
        <text>2 nitric oxide + NADPH + 2 O2 = 2 nitrate + NADP(+) + H(+)</text>
        <dbReference type="Rhea" id="RHEA:19465"/>
        <dbReference type="ChEBI" id="CHEBI:15378"/>
        <dbReference type="ChEBI" id="CHEBI:15379"/>
        <dbReference type="ChEBI" id="CHEBI:16480"/>
        <dbReference type="ChEBI" id="CHEBI:17632"/>
        <dbReference type="ChEBI" id="CHEBI:57783"/>
        <dbReference type="ChEBI" id="CHEBI:58349"/>
        <dbReference type="EC" id="1.14.12.17"/>
    </reaction>
</comment>
<evidence type="ECO:0000256" key="9">
    <source>
        <dbReference type="ARBA" id="ARBA00048649"/>
    </source>
</evidence>
<evidence type="ECO:0000256" key="8">
    <source>
        <dbReference type="ARBA" id="ARBA00023027"/>
    </source>
</evidence>
<dbReference type="RefSeq" id="WP_265383123.1">
    <property type="nucleotide sequence ID" value="NZ_CP110615.1"/>
</dbReference>
<keyword evidence="11" id="KW-0561">Oxygen transport</keyword>
<dbReference type="PROSITE" id="PS01033">
    <property type="entry name" value="GLOBIN"/>
    <property type="match status" value="1"/>
</dbReference>
<feature type="domain" description="Globin" evidence="12">
    <location>
        <begin position="6"/>
        <end position="140"/>
    </location>
</feature>
<evidence type="ECO:0000256" key="10">
    <source>
        <dbReference type="ARBA" id="ARBA00049433"/>
    </source>
</evidence>
<keyword evidence="11" id="KW-0408">Iron</keyword>
<dbReference type="InterPro" id="IPR017938">
    <property type="entry name" value="Riboflavin_synthase-like_b-brl"/>
</dbReference>
<dbReference type="EMBL" id="CP110615">
    <property type="protein sequence ID" value="UZJ25017.1"/>
    <property type="molecule type" value="Genomic_DNA"/>
</dbReference>
<dbReference type="Pfam" id="PF00042">
    <property type="entry name" value="Globin"/>
    <property type="match status" value="1"/>
</dbReference>
<protein>
    <recommendedName>
        <fullName evidence="4">nitric oxide dioxygenase</fullName>
        <ecNumber evidence="4">1.14.12.17</ecNumber>
    </recommendedName>
</protein>
<comment type="cofactor">
    <cofactor evidence="2">
        <name>FAD</name>
        <dbReference type="ChEBI" id="CHEBI:57692"/>
    </cofactor>
</comment>
<comment type="similarity">
    <text evidence="11">Belongs to the globin family.</text>
</comment>
<dbReference type="CDD" id="cd06187">
    <property type="entry name" value="O2ase_reductase_like"/>
    <property type="match status" value="1"/>
</dbReference>
<dbReference type="InterPro" id="IPR050415">
    <property type="entry name" value="MRET"/>
</dbReference>
<keyword evidence="6" id="KW-0521">NADP</keyword>